<organism evidence="1 2">
    <name type="scientific">Neptuniibacter caesariensis</name>
    <dbReference type="NCBI Taxonomy" id="207954"/>
    <lineage>
        <taxon>Bacteria</taxon>
        <taxon>Pseudomonadati</taxon>
        <taxon>Pseudomonadota</taxon>
        <taxon>Gammaproteobacteria</taxon>
        <taxon>Oceanospirillales</taxon>
        <taxon>Oceanospirillaceae</taxon>
        <taxon>Neptuniibacter</taxon>
    </lineage>
</organism>
<dbReference type="RefSeq" id="WP_007021604.1">
    <property type="nucleotide sequence ID" value="NZ_CH724126.1"/>
</dbReference>
<dbReference type="EMBL" id="AAOW01000002">
    <property type="protein sequence ID" value="EAR62586.1"/>
    <property type="molecule type" value="Genomic_DNA"/>
</dbReference>
<protein>
    <submittedName>
        <fullName evidence="1">Uncharacterized protein</fullName>
    </submittedName>
</protein>
<keyword evidence="2" id="KW-1185">Reference proteome</keyword>
<sequence>MMAAIYDLFLIKLTLISMTATTKQRLCLTLLLVMFFTQLGHLSSVSFAVYESNHPVANQHEHDHGDGHSHDLRDNAQSFHQFAGIYHEHLSQMPDHVHDTPQGAVIFSPVIEPLPSSSIDLYHFSPLTSPLYRIERPPRFNA</sequence>
<name>A0A7U8CA00_NEPCE</name>
<dbReference type="AlphaFoldDB" id="A0A7U8CA00"/>
<accession>A0A7U8CA00</accession>
<dbReference type="Proteomes" id="UP000002171">
    <property type="component" value="Unassembled WGS sequence"/>
</dbReference>
<evidence type="ECO:0000313" key="1">
    <source>
        <dbReference type="EMBL" id="EAR62586.1"/>
    </source>
</evidence>
<reference evidence="1 2" key="1">
    <citation type="submission" date="2006-02" db="EMBL/GenBank/DDBJ databases">
        <authorList>
            <person name="Pinhassi J."/>
            <person name="Pedros-Alio C."/>
            <person name="Ferriera S."/>
            <person name="Johnson J."/>
            <person name="Kravitz S."/>
            <person name="Halpern A."/>
            <person name="Remington K."/>
            <person name="Beeson K."/>
            <person name="Tran B."/>
            <person name="Rogers Y.-H."/>
            <person name="Friedman R."/>
            <person name="Venter J.C."/>
        </authorList>
    </citation>
    <scope>NUCLEOTIDE SEQUENCE [LARGE SCALE GENOMIC DNA]</scope>
    <source>
        <strain evidence="1 2">MED92</strain>
    </source>
</reference>
<comment type="caution">
    <text evidence="1">The sequence shown here is derived from an EMBL/GenBank/DDBJ whole genome shotgun (WGS) entry which is preliminary data.</text>
</comment>
<evidence type="ECO:0000313" key="2">
    <source>
        <dbReference type="Proteomes" id="UP000002171"/>
    </source>
</evidence>
<dbReference type="OrthoDB" id="6121367at2"/>
<proteinExistence type="predicted"/>
<gene>
    <name evidence="1" type="ORF">MED92_05693</name>
</gene>